<dbReference type="GO" id="GO:0006260">
    <property type="term" value="P:DNA replication"/>
    <property type="evidence" value="ECO:0007669"/>
    <property type="project" value="InterPro"/>
</dbReference>
<dbReference type="Pfam" id="PF09494">
    <property type="entry name" value="Slx4"/>
    <property type="match status" value="1"/>
</dbReference>
<feature type="compositionally biased region" description="Polar residues" evidence="13">
    <location>
        <begin position="299"/>
        <end position="310"/>
    </location>
</feature>
<feature type="compositionally biased region" description="Acidic residues" evidence="13">
    <location>
        <begin position="856"/>
        <end position="867"/>
    </location>
</feature>
<dbReference type="Pfam" id="PF08617">
    <property type="entry name" value="CGI-121"/>
    <property type="match status" value="1"/>
</dbReference>
<comment type="similarity">
    <text evidence="3 11">Belongs to the SLX4 family.</text>
</comment>
<evidence type="ECO:0000256" key="13">
    <source>
        <dbReference type="SAM" id="MobiDB-lite"/>
    </source>
</evidence>
<keyword evidence="5" id="KW-0819">tRNA processing</keyword>
<organism evidence="14 15">
    <name type="scientific">Aspergillus hiratsukae</name>
    <dbReference type="NCBI Taxonomy" id="1194566"/>
    <lineage>
        <taxon>Eukaryota</taxon>
        <taxon>Fungi</taxon>
        <taxon>Dikarya</taxon>
        <taxon>Ascomycota</taxon>
        <taxon>Pezizomycotina</taxon>
        <taxon>Eurotiomycetes</taxon>
        <taxon>Eurotiomycetidae</taxon>
        <taxon>Eurotiales</taxon>
        <taxon>Aspergillaceae</taxon>
        <taxon>Aspergillus</taxon>
        <taxon>Aspergillus subgen. Fumigati</taxon>
    </lineage>
</organism>
<evidence type="ECO:0000256" key="5">
    <source>
        <dbReference type="ARBA" id="ARBA00022694"/>
    </source>
</evidence>
<dbReference type="Gene3D" id="3.30.2380.10">
    <property type="entry name" value="CGI121/TPRKB"/>
    <property type="match status" value="1"/>
</dbReference>
<evidence type="ECO:0000256" key="7">
    <source>
        <dbReference type="ARBA" id="ARBA00023172"/>
    </source>
</evidence>
<evidence type="ECO:0000256" key="8">
    <source>
        <dbReference type="ARBA" id="ARBA00023204"/>
    </source>
</evidence>
<feature type="region of interest" description="Disordered" evidence="13">
    <location>
        <begin position="667"/>
        <end position="696"/>
    </location>
</feature>
<comment type="function">
    <text evidence="10">Component of the EKC/KEOPS complex that is required for the formation of a threonylcarbamoyl group on adenosine at position 37 (t(6)A37) in tRNAs that read codons beginning with adenine. The complex is probably involved in the transfer of the threonylcarbamoyl moiety of threonylcarbamoyl-AMP (TC-AMP) to the N6 group of A37. CGI121 acts as an allosteric effector that regulates the t(6)A activity of the complex. The EKC/KEOPS complex also promotes both telomere uncapping and telomere elongation. The complex is required for efficient recruitment of transcriptional coactivators. CGI121 is not required for tRNA modification.</text>
</comment>
<dbReference type="InterPro" id="IPR018574">
    <property type="entry name" value="Structure-sp_endonuc_su_Slx4"/>
</dbReference>
<dbReference type="EMBL" id="JACBAF010001997">
    <property type="protein sequence ID" value="KAF7170266.1"/>
    <property type="molecule type" value="Genomic_DNA"/>
</dbReference>
<comment type="caution">
    <text evidence="14">The sequence shown here is derived from an EMBL/GenBank/DDBJ whole genome shotgun (WGS) entry which is preliminary data.</text>
</comment>
<accession>A0A8H6QAQ8</accession>
<dbReference type="InterPro" id="IPR027784">
    <property type="entry name" value="Slx4_ascomycetes"/>
</dbReference>
<feature type="compositionally biased region" description="Polar residues" evidence="13">
    <location>
        <begin position="899"/>
        <end position="913"/>
    </location>
</feature>
<evidence type="ECO:0000256" key="1">
    <source>
        <dbReference type="ARBA" id="ARBA00004123"/>
    </source>
</evidence>
<sequence>MTVSIETVHLPHLPSALAVHIALYRDVKNSPFLRQQLLSGNADFEYAFIDASMVLSRTHILSAIFRAVNDYLNGRLKSRNVHSEIVFSLSPANNIADSFRKFGITDSTTDLLVVKVSVTPDVTHGSVAAHLQQSIDGSPVPFADESLSEISDVSKIKKAYKLGALSAQDDEKRRLELSLIGYGPSPQIRFATMSPATDIVVLSSSPDQVPSHSPEEPKCDPAKVFGLSPLSSSPSPLPSPSELFQSPTRSRFFKSEDGNDGSSRTAKKKSATVTKSKDMATPSRKTASRGGRQKRAKETQSTTDSQTVSGHSEPPIPKYNECTVKKGTGPKKKRTDTANKRTQPKNKTITGKVAKSGITETAKSEDKTQGLVTWAVSPGEGFSNKLEWEKDGLQLEAAMQRRLDWTPSKDTGKRAVALDDIDGDQSRLGDLLSEYGFTKATTDSQGDLKLFGGGAPTKRRRLELLDPRIPSNSKRTSPEADSNRPNDGAIRKAKASAAAGKPKKRSRKITTLTGRMTALYANDSTDSLDAANTTIGVSEDVTNKVLSEGKLFSRSLDIDSCVLPPEDAVNYLKDQDLMFGTCSQLEREDSPTMLRHMQKAIRASENSMIGNSKPSSITRAGSGLYSQTAVARFQSPRNLWSVAARDMDGSLAEIEVLDMVDISNISELPPRPTGNLQDSIEKDDENTVSQGKPPQPVEIADKVEAAVDIQMENMTTSESKSEETACVASEICPMPQFANWKDSTLSKEVGLYGFKPMKSRKKMIEVLERCWEAQHVSTRTGVQEVQEKPEAGSTGNAGTIQSQTNKQTCKTDAAEKAKKESASLTEEAKPITALEAKPNRAGDESSQVLTKSSFADVEEIEDSEDELIPSPSRLQSRYMRHISESRSSQRGSQPLPVSATPSSPTRNVGSGTQPSPPDLVAESGLPDLASQIAKAVRLQPRSFSDDCKRPSWHEKILMYDPIILEDFATWLNVEGLGLVHEDREVSAEFVRQWCESNGICCGFRKNSRRSER</sequence>
<dbReference type="InterPro" id="IPR036504">
    <property type="entry name" value="CGI121/TPRKB_sf"/>
</dbReference>
<dbReference type="GO" id="GO:0033557">
    <property type="term" value="C:Slx1-Slx4 complex"/>
    <property type="evidence" value="ECO:0007669"/>
    <property type="project" value="UniProtKB-UniRule"/>
</dbReference>
<keyword evidence="9 11" id="KW-0539">Nucleus</keyword>
<evidence type="ECO:0000256" key="2">
    <source>
        <dbReference type="ARBA" id="ARBA00005546"/>
    </source>
</evidence>
<dbReference type="HAMAP" id="MF_03110">
    <property type="entry name" value="Endonuc_su_Slx4"/>
    <property type="match status" value="1"/>
</dbReference>
<comment type="PTM">
    <text evidence="11">Phosphorylated in response to DNA damage.</text>
</comment>
<dbReference type="GO" id="GO:0006281">
    <property type="term" value="P:DNA repair"/>
    <property type="evidence" value="ECO:0007669"/>
    <property type="project" value="UniProtKB-UniRule"/>
</dbReference>
<dbReference type="SUPFAM" id="SSF143870">
    <property type="entry name" value="PF0523-like"/>
    <property type="match status" value="1"/>
</dbReference>
<evidence type="ECO:0000313" key="15">
    <source>
        <dbReference type="Proteomes" id="UP000662466"/>
    </source>
</evidence>
<evidence type="ECO:0000256" key="4">
    <source>
        <dbReference type="ARBA" id="ARBA00022553"/>
    </source>
</evidence>
<dbReference type="GO" id="GO:0002949">
    <property type="term" value="P:tRNA threonylcarbamoyladenosine modification"/>
    <property type="evidence" value="ECO:0007669"/>
    <property type="project" value="TreeGrafter"/>
</dbReference>
<feature type="compositionally biased region" description="Polar residues" evidence="13">
    <location>
        <begin position="793"/>
        <end position="808"/>
    </location>
</feature>
<comment type="similarity">
    <text evidence="2 12">Belongs to the CGI121/TPRKB family.</text>
</comment>
<protein>
    <recommendedName>
        <fullName evidence="11">Structure-specific endonuclease subunit SLX4</fullName>
    </recommendedName>
</protein>
<evidence type="ECO:0000256" key="6">
    <source>
        <dbReference type="ARBA" id="ARBA00022763"/>
    </source>
</evidence>
<feature type="region of interest" description="Disordered" evidence="13">
    <location>
        <begin position="446"/>
        <end position="510"/>
    </location>
</feature>
<reference evidence="14" key="1">
    <citation type="submission" date="2020-06" db="EMBL/GenBank/DDBJ databases">
        <title>Draft genome sequences of strains closely related to Aspergillus parafelis and Aspergillus hiratsukae.</title>
        <authorList>
            <person name="Dos Santos R.A.C."/>
            <person name="Rivero-Menendez O."/>
            <person name="Steenwyk J.L."/>
            <person name="Mead M.E."/>
            <person name="Goldman G.H."/>
            <person name="Alastruey-Izquierdo A."/>
            <person name="Rokas A."/>
        </authorList>
    </citation>
    <scope>NUCLEOTIDE SEQUENCE</scope>
    <source>
        <strain evidence="14">CNM-CM6106</strain>
    </source>
</reference>
<evidence type="ECO:0000256" key="11">
    <source>
        <dbReference type="HAMAP-Rule" id="MF_03110"/>
    </source>
</evidence>
<dbReference type="InterPro" id="IPR013926">
    <property type="entry name" value="CGI121/TPRKB"/>
</dbReference>
<keyword evidence="7 11" id="KW-0233">DNA recombination</keyword>
<dbReference type="PANTHER" id="PTHR15840:SF10">
    <property type="entry name" value="EKC_KEOPS COMPLEX SUBUNIT TPRKB"/>
    <property type="match status" value="1"/>
</dbReference>
<evidence type="ECO:0000256" key="10">
    <source>
        <dbReference type="ARBA" id="ARBA00025043"/>
    </source>
</evidence>
<evidence type="ECO:0000313" key="14">
    <source>
        <dbReference type="EMBL" id="KAF7170266.1"/>
    </source>
</evidence>
<comment type="subcellular location">
    <subcellularLocation>
        <location evidence="1 11">Nucleus</location>
    </subcellularLocation>
</comment>
<keyword evidence="8 11" id="KW-0234">DNA repair</keyword>
<dbReference type="AlphaFoldDB" id="A0A8H6QAQ8"/>
<feature type="region of interest" description="Disordered" evidence="13">
    <location>
        <begin position="775"/>
        <end position="923"/>
    </location>
</feature>
<dbReference type="GO" id="GO:0006310">
    <property type="term" value="P:DNA recombination"/>
    <property type="evidence" value="ECO:0007669"/>
    <property type="project" value="UniProtKB-UniRule"/>
</dbReference>
<evidence type="ECO:0000256" key="9">
    <source>
        <dbReference type="ARBA" id="ARBA00023242"/>
    </source>
</evidence>
<comment type="subunit">
    <text evidence="11">Forms a heterodimer with SLX1.</text>
</comment>
<keyword evidence="4 11" id="KW-0597">Phosphoprotein</keyword>
<keyword evidence="6 11" id="KW-0227">DNA damage</keyword>
<feature type="compositionally biased region" description="Polar residues" evidence="13">
    <location>
        <begin position="844"/>
        <end position="853"/>
    </location>
</feature>
<dbReference type="GO" id="GO:0017108">
    <property type="term" value="F:5'-flap endonuclease activity"/>
    <property type="evidence" value="ECO:0007669"/>
    <property type="project" value="InterPro"/>
</dbReference>
<dbReference type="CDD" id="cd22999">
    <property type="entry name" value="SAP_SLX4"/>
    <property type="match status" value="1"/>
</dbReference>
<feature type="region of interest" description="Disordered" evidence="13">
    <location>
        <begin position="203"/>
        <end position="355"/>
    </location>
</feature>
<proteinExistence type="inferred from homology"/>
<feature type="compositionally biased region" description="Basic and acidic residues" evidence="13">
    <location>
        <begin position="812"/>
        <end position="829"/>
    </location>
</feature>
<dbReference type="GO" id="GO:0000408">
    <property type="term" value="C:EKC/KEOPS complex"/>
    <property type="evidence" value="ECO:0007669"/>
    <property type="project" value="TreeGrafter"/>
</dbReference>
<dbReference type="PANTHER" id="PTHR15840">
    <property type="entry name" value="CGI-121 FAMILY MEMBER"/>
    <property type="match status" value="1"/>
</dbReference>
<evidence type="ECO:0000256" key="3">
    <source>
        <dbReference type="ARBA" id="ARBA00006661"/>
    </source>
</evidence>
<gene>
    <name evidence="11" type="primary">SLX4</name>
    <name evidence="14" type="ORF">CNMCM6106_005021</name>
</gene>
<comment type="function">
    <text evidence="11">Regulatory subunit of the SLX1-SLX4 structure-specific endonuclease that resolves DNA secondary structures generated during DNA repair and recombination. Has endonuclease activity towards branched DNA substrates, introducing single-strand cuts in duplex DNA close to junctions with ss-DNA.</text>
</comment>
<evidence type="ECO:0000256" key="12">
    <source>
        <dbReference type="RuleBase" id="RU004398"/>
    </source>
</evidence>
<name>A0A8H6QAQ8_9EURO</name>
<dbReference type="Proteomes" id="UP000662466">
    <property type="component" value="Unassembled WGS sequence"/>
</dbReference>
<dbReference type="GO" id="GO:0005829">
    <property type="term" value="C:cytosol"/>
    <property type="evidence" value="ECO:0007669"/>
    <property type="project" value="TreeGrafter"/>
</dbReference>